<sequence>MPLPKVKERSRAGKRFSRLSLPGSWDNRCVPPRPANFCIFSGGGVFPCWPGWSQTPDLKRSAHLGPPKCWDYRREPLHPASRNSLSSSCCRPGKGQASFRCWHQVGGKRNVGFHKRILSFDPGPSTVLSTWPWTATCWTVPEHSP</sequence>
<protein>
    <submittedName>
        <fullName evidence="1">Uncharacterized protein</fullName>
    </submittedName>
</protein>
<reference evidence="1" key="3">
    <citation type="submission" date="2025-09" db="UniProtKB">
        <authorList>
            <consortium name="Ensembl"/>
        </authorList>
    </citation>
    <scope>IDENTIFICATION</scope>
</reference>
<accession>A0A7N9CFM6</accession>
<keyword evidence="2" id="KW-1185">Reference proteome</keyword>
<dbReference type="AlphaFoldDB" id="A0A7N9CFM6"/>
<organism evidence="1 2">
    <name type="scientific">Macaca fascicularis</name>
    <name type="common">Crab-eating macaque</name>
    <name type="synonym">Cynomolgus monkey</name>
    <dbReference type="NCBI Taxonomy" id="9541"/>
    <lineage>
        <taxon>Eukaryota</taxon>
        <taxon>Metazoa</taxon>
        <taxon>Chordata</taxon>
        <taxon>Craniata</taxon>
        <taxon>Vertebrata</taxon>
        <taxon>Euteleostomi</taxon>
        <taxon>Mammalia</taxon>
        <taxon>Eutheria</taxon>
        <taxon>Euarchontoglires</taxon>
        <taxon>Primates</taxon>
        <taxon>Haplorrhini</taxon>
        <taxon>Catarrhini</taxon>
        <taxon>Cercopithecidae</taxon>
        <taxon>Cercopithecinae</taxon>
        <taxon>Macaca</taxon>
    </lineage>
</organism>
<evidence type="ECO:0000313" key="2">
    <source>
        <dbReference type="Proteomes" id="UP000233100"/>
    </source>
</evidence>
<reference evidence="1 2" key="1">
    <citation type="submission" date="2013-03" db="EMBL/GenBank/DDBJ databases">
        <authorList>
            <person name="Warren W."/>
            <person name="Wilson R.K."/>
        </authorList>
    </citation>
    <scope>NUCLEOTIDE SEQUENCE</scope>
</reference>
<proteinExistence type="predicted"/>
<name>A0A7N9CFM6_MACFA</name>
<dbReference type="PANTHER" id="PTHR46254:SF6">
    <property type="entry name" value="HIGH MOBILITY GROUP AT-HOOK 2"/>
    <property type="match status" value="1"/>
</dbReference>
<dbReference type="Ensembl" id="ENSMFAT00000101726.1">
    <property type="protein sequence ID" value="ENSMFAP00000047964.1"/>
    <property type="gene ID" value="ENSMFAG00000047186.1"/>
</dbReference>
<dbReference type="GeneTree" id="ENSGT01150000287333"/>
<dbReference type="PANTHER" id="PTHR46254">
    <property type="entry name" value="PROTEIN GVQW1-RELATED"/>
    <property type="match status" value="1"/>
</dbReference>
<evidence type="ECO:0000313" key="1">
    <source>
        <dbReference type="Ensembl" id="ENSMFAP00000047964.1"/>
    </source>
</evidence>
<reference evidence="1" key="2">
    <citation type="submission" date="2025-08" db="UniProtKB">
        <authorList>
            <consortium name="Ensembl"/>
        </authorList>
    </citation>
    <scope>IDENTIFICATION</scope>
</reference>
<dbReference type="Proteomes" id="UP000233100">
    <property type="component" value="Chromosome 3"/>
</dbReference>